<protein>
    <recommendedName>
        <fullName evidence="3">ArsR family transcriptional regulator</fullName>
    </recommendedName>
</protein>
<gene>
    <name evidence="1" type="ORF">GCM10022224_071500</name>
</gene>
<proteinExistence type="predicted"/>
<comment type="caution">
    <text evidence="1">The sequence shown here is derived from an EMBL/GenBank/DDBJ whole genome shotgun (WGS) entry which is preliminary data.</text>
</comment>
<evidence type="ECO:0000313" key="2">
    <source>
        <dbReference type="Proteomes" id="UP001500902"/>
    </source>
</evidence>
<organism evidence="1 2">
    <name type="scientific">Nonomuraea antimicrobica</name>
    <dbReference type="NCBI Taxonomy" id="561173"/>
    <lineage>
        <taxon>Bacteria</taxon>
        <taxon>Bacillati</taxon>
        <taxon>Actinomycetota</taxon>
        <taxon>Actinomycetes</taxon>
        <taxon>Streptosporangiales</taxon>
        <taxon>Streptosporangiaceae</taxon>
        <taxon>Nonomuraea</taxon>
    </lineage>
</organism>
<sequence length="102" mass="11617">MLHIEIGQVGRLLFGRETRLRLALWVLQLDQARFYQSEPPRTCGAPTAVRQELTRLVDLGMLVEERLDGGNRVYYHRSDSALWKVIEVVARVVDEGEPQGDG</sequence>
<reference evidence="2" key="1">
    <citation type="journal article" date="2019" name="Int. J. Syst. Evol. Microbiol.">
        <title>The Global Catalogue of Microorganisms (GCM) 10K type strain sequencing project: providing services to taxonomists for standard genome sequencing and annotation.</title>
        <authorList>
            <consortium name="The Broad Institute Genomics Platform"/>
            <consortium name="The Broad Institute Genome Sequencing Center for Infectious Disease"/>
            <person name="Wu L."/>
            <person name="Ma J."/>
        </authorList>
    </citation>
    <scope>NUCLEOTIDE SEQUENCE [LARGE SCALE GENOMIC DNA]</scope>
    <source>
        <strain evidence="2">JCM 16904</strain>
    </source>
</reference>
<evidence type="ECO:0008006" key="3">
    <source>
        <dbReference type="Google" id="ProtNLM"/>
    </source>
</evidence>
<evidence type="ECO:0000313" key="1">
    <source>
        <dbReference type="EMBL" id="GAA3695528.1"/>
    </source>
</evidence>
<dbReference type="EMBL" id="BAAAZP010000145">
    <property type="protein sequence ID" value="GAA3695528.1"/>
    <property type="molecule type" value="Genomic_DNA"/>
</dbReference>
<accession>A0ABP7CSN1</accession>
<dbReference type="Proteomes" id="UP001500902">
    <property type="component" value="Unassembled WGS sequence"/>
</dbReference>
<name>A0ABP7CSN1_9ACTN</name>
<keyword evidence="2" id="KW-1185">Reference proteome</keyword>